<dbReference type="OrthoDB" id="2111471at2"/>
<dbReference type="eggNOG" id="ENOG50309D6">
    <property type="taxonomic scope" value="Bacteria"/>
</dbReference>
<dbReference type="Pfam" id="PF14321">
    <property type="entry name" value="DUF4382"/>
    <property type="match status" value="1"/>
</dbReference>
<proteinExistence type="predicted"/>
<protein>
    <recommendedName>
        <fullName evidence="2">DUF4382 domain-containing protein</fullName>
    </recommendedName>
</protein>
<dbReference type="InterPro" id="IPR013784">
    <property type="entry name" value="Carb-bd-like_fold"/>
</dbReference>
<evidence type="ECO:0000256" key="1">
    <source>
        <dbReference type="SAM" id="SignalP"/>
    </source>
</evidence>
<dbReference type="Proteomes" id="UP000004690">
    <property type="component" value="Unassembled WGS sequence"/>
</dbReference>
<gene>
    <name evidence="3" type="ORF">JoomaDRAFT_1045</name>
</gene>
<name>I3C373_9FLAO</name>
<organism evidence="3 4">
    <name type="scientific">Galbibacter orientalis DSM 19592</name>
    <dbReference type="NCBI Taxonomy" id="926559"/>
    <lineage>
        <taxon>Bacteria</taxon>
        <taxon>Pseudomonadati</taxon>
        <taxon>Bacteroidota</taxon>
        <taxon>Flavobacteriia</taxon>
        <taxon>Flavobacteriales</taxon>
        <taxon>Flavobacteriaceae</taxon>
        <taxon>Galbibacter</taxon>
    </lineage>
</organism>
<dbReference type="GO" id="GO:0030246">
    <property type="term" value="F:carbohydrate binding"/>
    <property type="evidence" value="ECO:0007669"/>
    <property type="project" value="InterPro"/>
</dbReference>
<dbReference type="AlphaFoldDB" id="I3C373"/>
<keyword evidence="4" id="KW-1185">Reference proteome</keyword>
<dbReference type="HOGENOM" id="CLU_060074_1_0_10"/>
<dbReference type="SUPFAM" id="SSF49452">
    <property type="entry name" value="Starch-binding domain-like"/>
    <property type="match status" value="2"/>
</dbReference>
<accession>I3C373</accession>
<reference evidence="3 4" key="1">
    <citation type="submission" date="2012-02" db="EMBL/GenBank/DDBJ databases">
        <title>Improved High-Quality Draft genome of Joostella marina DSM 19592.</title>
        <authorList>
            <consortium name="US DOE Joint Genome Institute (JGI-PGF)"/>
            <person name="Lucas S."/>
            <person name="Copeland A."/>
            <person name="Lapidus A."/>
            <person name="Bruce D."/>
            <person name="Goodwin L."/>
            <person name="Pitluck S."/>
            <person name="Peters L."/>
            <person name="Chertkov O."/>
            <person name="Ovchinnikova G."/>
            <person name="Kyrpides N."/>
            <person name="Mavromatis K."/>
            <person name="Detter J.C."/>
            <person name="Han C."/>
            <person name="Land M."/>
            <person name="Hauser L."/>
            <person name="Markowitz V."/>
            <person name="Cheng J.-F."/>
            <person name="Hugenholtz P."/>
            <person name="Woyke T."/>
            <person name="Wu D."/>
            <person name="Tindall B."/>
            <person name="Brambilla E."/>
            <person name="Klenk H.-P."/>
            <person name="Eisen J.A."/>
        </authorList>
    </citation>
    <scope>NUCLEOTIDE SEQUENCE [LARGE SCALE GENOMIC DNA]</scope>
    <source>
        <strain evidence="3 4">DSM 19592</strain>
    </source>
</reference>
<dbReference type="EMBL" id="JH651379">
    <property type="protein sequence ID" value="EIJ38066.1"/>
    <property type="molecule type" value="Genomic_DNA"/>
</dbReference>
<evidence type="ECO:0000313" key="4">
    <source>
        <dbReference type="Proteomes" id="UP000004690"/>
    </source>
</evidence>
<evidence type="ECO:0000313" key="3">
    <source>
        <dbReference type="EMBL" id="EIJ38066.1"/>
    </source>
</evidence>
<feature type="signal peptide" evidence="1">
    <location>
        <begin position="1"/>
        <end position="22"/>
    </location>
</feature>
<dbReference type="PROSITE" id="PS51257">
    <property type="entry name" value="PROKAR_LIPOPROTEIN"/>
    <property type="match status" value="1"/>
</dbReference>
<keyword evidence="1" id="KW-0732">Signal</keyword>
<dbReference type="InterPro" id="IPR025491">
    <property type="entry name" value="DUF4382"/>
</dbReference>
<sequence>MKNLKKLSQRILMAFAVLFVAASCSDDDNNGSEVPSSDMAKVTVKLVDAPGDYEKVNVDIQDVMINRTDDEEGGWETIGEINAGVYDLLELTGGASVVLADNEIPAGEVEQIRLVLGDNNTVVIDGEEFPLKTPSAQQSGLKIKLEDTELEGGYTYELILDFDADKSIVDAGNSDNIILKPVINASTVVNSGRIMGAVTPVDFQTLAWVVADQDTISTYTNEEGIFVLNGVPAGTYNVMLTPDEASGYAEATVEEVAVENGEVADIGAIELMQISGGSISGTVVNADATVTASIVVDEEIVSADTNAEGVFTLEGVPTGTYVLTLTPAEGSAFNIKEITAVEVVDGEATALGDITLE</sequence>
<dbReference type="Gene3D" id="2.60.40.1120">
    <property type="entry name" value="Carboxypeptidase-like, regulatory domain"/>
    <property type="match status" value="2"/>
</dbReference>
<feature type="domain" description="DUF4382" evidence="2">
    <location>
        <begin position="40"/>
        <end position="181"/>
    </location>
</feature>
<evidence type="ECO:0000259" key="2">
    <source>
        <dbReference type="Pfam" id="PF14321"/>
    </source>
</evidence>
<feature type="chain" id="PRO_5003668740" description="DUF4382 domain-containing protein" evidence="1">
    <location>
        <begin position="23"/>
        <end position="357"/>
    </location>
</feature>